<evidence type="ECO:0000313" key="2">
    <source>
        <dbReference type="EMBL" id="KAL1594396.1"/>
    </source>
</evidence>
<evidence type="ECO:0000313" key="3">
    <source>
        <dbReference type="Proteomes" id="UP001521785"/>
    </source>
</evidence>
<reference evidence="2 3" key="1">
    <citation type="submission" date="2024-02" db="EMBL/GenBank/DDBJ databases">
        <title>De novo assembly and annotation of 12 fungi associated with fruit tree decline syndrome in Ontario, Canada.</title>
        <authorList>
            <person name="Sulman M."/>
            <person name="Ellouze W."/>
            <person name="Ilyukhin E."/>
        </authorList>
    </citation>
    <scope>NUCLEOTIDE SEQUENCE [LARGE SCALE GENOMIC DNA]</scope>
    <source>
        <strain evidence="2 3">M42-189</strain>
    </source>
</reference>
<accession>A0ABR3QQG2</accession>
<proteinExistence type="predicted"/>
<evidence type="ECO:0000256" key="1">
    <source>
        <dbReference type="SAM" id="MobiDB-lite"/>
    </source>
</evidence>
<dbReference type="PANTHER" id="PTHR38790">
    <property type="entry name" value="2EXR DOMAIN-CONTAINING PROTEIN-RELATED"/>
    <property type="match status" value="1"/>
</dbReference>
<name>A0ABR3QQG2_9PLEO</name>
<dbReference type="PANTHER" id="PTHR38790:SF9">
    <property type="entry name" value="F-BOX DOMAIN-CONTAINING PROTEIN"/>
    <property type="match status" value="1"/>
</dbReference>
<dbReference type="Proteomes" id="UP001521785">
    <property type="component" value="Unassembled WGS sequence"/>
</dbReference>
<feature type="region of interest" description="Disordered" evidence="1">
    <location>
        <begin position="27"/>
        <end position="61"/>
    </location>
</feature>
<protein>
    <submittedName>
        <fullName evidence="2">Uncharacterized protein</fullName>
    </submittedName>
</protein>
<organism evidence="2 3">
    <name type="scientific">Paraconiothyrium brasiliense</name>
    <dbReference type="NCBI Taxonomy" id="300254"/>
    <lineage>
        <taxon>Eukaryota</taxon>
        <taxon>Fungi</taxon>
        <taxon>Dikarya</taxon>
        <taxon>Ascomycota</taxon>
        <taxon>Pezizomycotina</taxon>
        <taxon>Dothideomycetes</taxon>
        <taxon>Pleosporomycetidae</taxon>
        <taxon>Pleosporales</taxon>
        <taxon>Massarineae</taxon>
        <taxon>Didymosphaeriaceae</taxon>
        <taxon>Paraconiothyrium</taxon>
    </lineage>
</organism>
<gene>
    <name evidence="2" type="ORF">SLS60_010156</name>
</gene>
<dbReference type="EMBL" id="JAKJXO020000017">
    <property type="protein sequence ID" value="KAL1594396.1"/>
    <property type="molecule type" value="Genomic_DNA"/>
</dbReference>
<keyword evidence="3" id="KW-1185">Reference proteome</keyword>
<comment type="caution">
    <text evidence="2">The sequence shown here is derived from an EMBL/GenBank/DDBJ whole genome shotgun (WGS) entry which is preliminary data.</text>
</comment>
<sequence length="556" mass="62886">MVAPLEDPYGSLASLFYEVVHTTQTSPVEQPLNTTLPSKQLSTEPPSQPTTGEQMAVSHSQTDVVSYDENGRPAAAQAHPFNVPMSDAISEVVEAFAVTERRRNFHFLARASHHFMNGEDLSVYRADAESIEKVLCMWKVDPSRFAGSTWYTFFQPLSRGLTDTVPLRYKLNGQMIAFVSENAPSLVALASSTSQNSYKLGQCSGEATPVSVLNAGIDIQCENIEVFDVEDAQRWVALCAWMRNKYEWHDDRDWKQQGGRQLQHENQVLWWNKNGKHFKFLDLPRELRDLVYLESLGPIILPTIKRGGRSVTLGHGVTYGSKNRLGAKVDPDIDHPNTQLLLLNRQVHDEAVSTVWSASTLRFRSSTSLAIFSAHSQVRTPELPLRRVQLELSAADYFELIGIRPRRGAPFAAGAAGMSLSRLKQRLEDLVHLDLRFMSPNHPDARCPWAALARARGISEHSCQKTWIDWFLTFALKYFIGWKVRVTMSGCIKDSTRAKWEPILKQARDNEVNDMVDEEAAIRLGKHDYEPIDCFCTVPCHIENPPDERYYFSFSD</sequence>